<dbReference type="InterPro" id="IPR015856">
    <property type="entry name" value="ABC_transpr_CbiO/EcfA_su"/>
</dbReference>
<dbReference type="NCBIfam" id="TIGR04521">
    <property type="entry name" value="ECF_ATPase_2"/>
    <property type="match status" value="1"/>
</dbReference>
<evidence type="ECO:0000256" key="2">
    <source>
        <dbReference type="ARBA" id="ARBA00022448"/>
    </source>
</evidence>
<dbReference type="Gene3D" id="3.40.50.300">
    <property type="entry name" value="P-loop containing nucleotide triphosphate hydrolases"/>
    <property type="match status" value="1"/>
</dbReference>
<dbReference type="InterPro" id="IPR003439">
    <property type="entry name" value="ABC_transporter-like_ATP-bd"/>
</dbReference>
<keyword evidence="6" id="KW-1278">Translocase</keyword>
<evidence type="ECO:0000256" key="8">
    <source>
        <dbReference type="RuleBase" id="RU365104"/>
    </source>
</evidence>
<comment type="subunit">
    <text evidence="8">Forms a stable energy-coupling factor (ECF) transporter complex composed of 2 membrane-embedded substrate-binding proteins (S component), 2 ATP-binding proteins (A component) and 2 transmembrane proteins (T component).</text>
</comment>
<dbReference type="EMBL" id="DVMW01000012">
    <property type="protein sequence ID" value="HIU35241.1"/>
    <property type="molecule type" value="Genomic_DNA"/>
</dbReference>
<feature type="domain" description="ABC transporter" evidence="9">
    <location>
        <begin position="4"/>
        <end position="245"/>
    </location>
</feature>
<dbReference type="FunFam" id="3.40.50.300:FF:000224">
    <property type="entry name" value="Energy-coupling factor transporter ATP-binding protein EcfA"/>
    <property type="match status" value="1"/>
</dbReference>
<dbReference type="GO" id="GO:0043190">
    <property type="term" value="C:ATP-binding cassette (ABC) transporter complex"/>
    <property type="evidence" value="ECO:0007669"/>
    <property type="project" value="TreeGrafter"/>
</dbReference>
<evidence type="ECO:0000313" key="10">
    <source>
        <dbReference type="EMBL" id="HIU35241.1"/>
    </source>
</evidence>
<dbReference type="PROSITE" id="PS50893">
    <property type="entry name" value="ABC_TRANSPORTER_2"/>
    <property type="match status" value="1"/>
</dbReference>
<sequence>MPILETRNLSYVYGENTPFRVQALHDVSISIEKGELVGIIGHTGSGKSTLMQHLNGLVKPTSGEVLLDGENIHASKAATYRARFRVGLCFQYPEYQLFESTVYKDIAFGPRNMGLAKAQIDEHVRRAASFLEIRDAWLDRSPFDLSGGEKRRVAIAGVLAMEPEILILDEPTAGLDPRGRAQITALIENYRASTGSTVLIVSHSMDDVAETASRVLVMDNGAVVLGGTVDEVFRDAQALVRHGLDVPQLTRVFLNLRARGVDVPTDIYTEDQARRVLLRLLRERGVTA</sequence>
<comment type="function">
    <text evidence="8">ATP-binding (A) component of a common energy-coupling factor (ECF) ABC-transporter complex.</text>
</comment>
<keyword evidence="7 8" id="KW-0472">Membrane</keyword>
<dbReference type="SMART" id="SM00382">
    <property type="entry name" value="AAA"/>
    <property type="match status" value="1"/>
</dbReference>
<evidence type="ECO:0000256" key="6">
    <source>
        <dbReference type="ARBA" id="ARBA00022967"/>
    </source>
</evidence>
<accession>A0A9D1IEB3</accession>
<dbReference type="Pfam" id="PF00005">
    <property type="entry name" value="ABC_tran"/>
    <property type="match status" value="1"/>
</dbReference>
<dbReference type="InterPro" id="IPR030946">
    <property type="entry name" value="EcfA2"/>
</dbReference>
<dbReference type="GO" id="GO:0042626">
    <property type="term" value="F:ATPase-coupled transmembrane transporter activity"/>
    <property type="evidence" value="ECO:0007669"/>
    <property type="project" value="TreeGrafter"/>
</dbReference>
<dbReference type="CDD" id="cd03225">
    <property type="entry name" value="ABC_cobalt_CbiO_domain1"/>
    <property type="match status" value="1"/>
</dbReference>
<keyword evidence="5 8" id="KW-0067">ATP-binding</keyword>
<dbReference type="PANTHER" id="PTHR43553">
    <property type="entry name" value="HEAVY METAL TRANSPORTER"/>
    <property type="match status" value="1"/>
</dbReference>
<comment type="caution">
    <text evidence="10">The sequence shown here is derived from an EMBL/GenBank/DDBJ whole genome shotgun (WGS) entry which is preliminary data.</text>
</comment>
<evidence type="ECO:0000313" key="11">
    <source>
        <dbReference type="Proteomes" id="UP000824071"/>
    </source>
</evidence>
<comment type="subcellular location">
    <subcellularLocation>
        <location evidence="1 8">Cell membrane</location>
        <topology evidence="1 8">Peripheral membrane protein</topology>
    </subcellularLocation>
</comment>
<keyword evidence="3 8" id="KW-1003">Cell membrane</keyword>
<evidence type="ECO:0000256" key="3">
    <source>
        <dbReference type="ARBA" id="ARBA00022475"/>
    </source>
</evidence>
<dbReference type="InterPro" id="IPR003593">
    <property type="entry name" value="AAA+_ATPase"/>
</dbReference>
<dbReference type="EC" id="7.-.-.-" evidence="8"/>
<reference evidence="10" key="1">
    <citation type="submission" date="2020-10" db="EMBL/GenBank/DDBJ databases">
        <authorList>
            <person name="Gilroy R."/>
        </authorList>
    </citation>
    <scope>NUCLEOTIDE SEQUENCE</scope>
    <source>
        <strain evidence="10">ChiGjej1B1-19959</strain>
    </source>
</reference>
<dbReference type="InterPro" id="IPR050095">
    <property type="entry name" value="ECF_ABC_transporter_ATP-bd"/>
</dbReference>
<name>A0A9D1IEB3_9FIRM</name>
<protein>
    <recommendedName>
        <fullName evidence="8">Energy-coupling factor transporter ATP-binding protein EcfA2</fullName>
        <ecNumber evidence="8">7.-.-.-</ecNumber>
    </recommendedName>
</protein>
<evidence type="ECO:0000259" key="9">
    <source>
        <dbReference type="PROSITE" id="PS50893"/>
    </source>
</evidence>
<dbReference type="PROSITE" id="PS00211">
    <property type="entry name" value="ABC_TRANSPORTER_1"/>
    <property type="match status" value="1"/>
</dbReference>
<dbReference type="InterPro" id="IPR017871">
    <property type="entry name" value="ABC_transporter-like_CS"/>
</dbReference>
<gene>
    <name evidence="10" type="ORF">IAC53_01355</name>
</gene>
<dbReference type="GO" id="GO:0016887">
    <property type="term" value="F:ATP hydrolysis activity"/>
    <property type="evidence" value="ECO:0007669"/>
    <property type="project" value="InterPro"/>
</dbReference>
<reference evidence="10" key="2">
    <citation type="journal article" date="2021" name="PeerJ">
        <title>Extensive microbial diversity within the chicken gut microbiome revealed by metagenomics and culture.</title>
        <authorList>
            <person name="Gilroy R."/>
            <person name="Ravi A."/>
            <person name="Getino M."/>
            <person name="Pursley I."/>
            <person name="Horton D.L."/>
            <person name="Alikhan N.F."/>
            <person name="Baker D."/>
            <person name="Gharbi K."/>
            <person name="Hall N."/>
            <person name="Watson M."/>
            <person name="Adriaenssens E.M."/>
            <person name="Foster-Nyarko E."/>
            <person name="Jarju S."/>
            <person name="Secka A."/>
            <person name="Antonio M."/>
            <person name="Oren A."/>
            <person name="Chaudhuri R.R."/>
            <person name="La Ragione R."/>
            <person name="Hildebrand F."/>
            <person name="Pallen M.J."/>
        </authorList>
    </citation>
    <scope>NUCLEOTIDE SEQUENCE</scope>
    <source>
        <strain evidence="10">ChiGjej1B1-19959</strain>
    </source>
</reference>
<keyword evidence="2 8" id="KW-0813">Transport</keyword>
<dbReference type="SUPFAM" id="SSF52540">
    <property type="entry name" value="P-loop containing nucleoside triphosphate hydrolases"/>
    <property type="match status" value="1"/>
</dbReference>
<evidence type="ECO:0000256" key="1">
    <source>
        <dbReference type="ARBA" id="ARBA00004202"/>
    </source>
</evidence>
<organism evidence="10 11">
    <name type="scientific">Candidatus Fimenecus excrementigallinarum</name>
    <dbReference type="NCBI Taxonomy" id="2840816"/>
    <lineage>
        <taxon>Bacteria</taxon>
        <taxon>Bacillati</taxon>
        <taxon>Bacillota</taxon>
        <taxon>Clostridia</taxon>
        <taxon>Candidatus Fimenecus</taxon>
    </lineage>
</organism>
<evidence type="ECO:0000256" key="4">
    <source>
        <dbReference type="ARBA" id="ARBA00022741"/>
    </source>
</evidence>
<evidence type="ECO:0000256" key="5">
    <source>
        <dbReference type="ARBA" id="ARBA00022840"/>
    </source>
</evidence>
<keyword evidence="4 8" id="KW-0547">Nucleotide-binding</keyword>
<dbReference type="Proteomes" id="UP000824071">
    <property type="component" value="Unassembled WGS sequence"/>
</dbReference>
<dbReference type="AlphaFoldDB" id="A0A9D1IEB3"/>
<dbReference type="GO" id="GO:0005524">
    <property type="term" value="F:ATP binding"/>
    <property type="evidence" value="ECO:0007669"/>
    <property type="project" value="UniProtKB-UniRule"/>
</dbReference>
<proteinExistence type="inferred from homology"/>
<dbReference type="InterPro" id="IPR027417">
    <property type="entry name" value="P-loop_NTPase"/>
</dbReference>
<comment type="similarity">
    <text evidence="8">Belongs to the ABC transporter superfamily. Energy-coupling factor EcfA family.</text>
</comment>
<dbReference type="PANTHER" id="PTHR43553:SF27">
    <property type="entry name" value="ENERGY-COUPLING FACTOR TRANSPORTER ATP-BINDING PROTEIN ECFA2"/>
    <property type="match status" value="1"/>
</dbReference>
<evidence type="ECO:0000256" key="7">
    <source>
        <dbReference type="ARBA" id="ARBA00023136"/>
    </source>
</evidence>